<evidence type="ECO:0000256" key="4">
    <source>
        <dbReference type="ARBA" id="ARBA00005178"/>
    </source>
</evidence>
<comment type="function">
    <text evidence="18 19">Catalyzes the transfer of a methyl group from methyl-cobalamin to homocysteine, yielding enzyme-bound cob(I)alamin and methionine. Subsequently, remethylates the cofactor using methyltetrahydrofolate.</text>
</comment>
<dbReference type="RefSeq" id="WP_023276107.1">
    <property type="nucleotide sequence ID" value="NZ_CP097562.1"/>
</dbReference>
<dbReference type="InterPro" id="IPR003726">
    <property type="entry name" value="HCY_dom"/>
</dbReference>
<dbReference type="GO" id="GO:0005829">
    <property type="term" value="C:cytosol"/>
    <property type="evidence" value="ECO:0007669"/>
    <property type="project" value="TreeGrafter"/>
</dbReference>
<dbReference type="GO" id="GO:0046653">
    <property type="term" value="P:tetrahydrofolate metabolic process"/>
    <property type="evidence" value="ECO:0007669"/>
    <property type="project" value="TreeGrafter"/>
</dbReference>
<dbReference type="Pfam" id="PF02310">
    <property type="entry name" value="B12-binding"/>
    <property type="match status" value="1"/>
</dbReference>
<dbReference type="PROSITE" id="PS50974">
    <property type="entry name" value="ADOMET_ACTIVATION"/>
    <property type="match status" value="1"/>
</dbReference>
<dbReference type="PROSITE" id="PS50970">
    <property type="entry name" value="HCY"/>
    <property type="match status" value="1"/>
</dbReference>
<dbReference type="Pfam" id="PF02965">
    <property type="entry name" value="Met_synt_B12"/>
    <property type="match status" value="1"/>
</dbReference>
<dbReference type="PANTHER" id="PTHR45833">
    <property type="entry name" value="METHIONINE SYNTHASE"/>
    <property type="match status" value="1"/>
</dbReference>
<evidence type="ECO:0000256" key="21">
    <source>
        <dbReference type="PIRSR" id="PIRSR000381-2"/>
    </source>
</evidence>
<evidence type="ECO:0000313" key="24">
    <source>
        <dbReference type="Proteomes" id="UP000017429"/>
    </source>
</evidence>
<feature type="binding site" evidence="21">
    <location>
        <position position="757"/>
    </location>
    <ligand>
        <name>methylcob(III)alamin</name>
        <dbReference type="ChEBI" id="CHEBI:28115"/>
    </ligand>
</feature>
<feature type="binding site" evidence="21">
    <location>
        <position position="1063"/>
    </location>
    <ligand>
        <name>S-adenosyl-L-methionine</name>
        <dbReference type="ChEBI" id="CHEBI:59789"/>
    </ligand>
</feature>
<evidence type="ECO:0000256" key="18">
    <source>
        <dbReference type="ARBA" id="ARBA00025552"/>
    </source>
</evidence>
<dbReference type="PROSITE" id="PS50972">
    <property type="entry name" value="PTERIN_BINDING"/>
    <property type="match status" value="1"/>
</dbReference>
<dbReference type="GO" id="GO:0032259">
    <property type="term" value="P:methylation"/>
    <property type="evidence" value="ECO:0007669"/>
    <property type="project" value="UniProtKB-KW"/>
</dbReference>
<evidence type="ECO:0000256" key="22">
    <source>
        <dbReference type="PROSITE-ProRule" id="PRU00333"/>
    </source>
</evidence>
<dbReference type="eggNOG" id="COG0646">
    <property type="taxonomic scope" value="Bacteria"/>
</dbReference>
<keyword evidence="17 19" id="KW-0170">Cobalt</keyword>
<comment type="cofactor">
    <cofactor evidence="3 19 20">
        <name>methylcob(III)alamin</name>
        <dbReference type="ChEBI" id="CHEBI:28115"/>
    </cofactor>
</comment>
<dbReference type="KEGG" id="msch:N508_001827"/>
<dbReference type="Gene3D" id="3.20.20.330">
    <property type="entry name" value="Homocysteine-binding-like domain"/>
    <property type="match status" value="1"/>
</dbReference>
<reference evidence="23" key="1">
    <citation type="journal article" date="2014" name="Genome Announc.">
        <title>Draft genome sequences of the altered schaedler flora, a defined bacterial community from gnotobiotic mice.</title>
        <authorList>
            <person name="Wannemuehler M.J."/>
            <person name="Overstreet A.M."/>
            <person name="Ward D.V."/>
            <person name="Phillips G.J."/>
        </authorList>
    </citation>
    <scope>NUCLEOTIDE SEQUENCE</scope>
    <source>
        <strain evidence="23">ASF457</strain>
    </source>
</reference>
<evidence type="ECO:0000256" key="6">
    <source>
        <dbReference type="ARBA" id="ARBA00012032"/>
    </source>
</evidence>
<gene>
    <name evidence="23" type="primary">metH</name>
    <name evidence="23" type="ORF">N508_001827</name>
</gene>
<feature type="binding site" evidence="20 22">
    <location>
        <position position="214"/>
    </location>
    <ligand>
        <name>Zn(2+)</name>
        <dbReference type="ChEBI" id="CHEBI:29105"/>
    </ligand>
</feature>
<proteinExistence type="inferred from homology"/>
<keyword evidence="24" id="KW-1185">Reference proteome</keyword>
<dbReference type="SUPFAM" id="SSF56507">
    <property type="entry name" value="Methionine synthase activation domain-like"/>
    <property type="match status" value="1"/>
</dbReference>
<dbReference type="GO" id="GO:0031419">
    <property type="term" value="F:cobalamin binding"/>
    <property type="evidence" value="ECO:0007669"/>
    <property type="project" value="UniProtKB-UniRule"/>
</dbReference>
<accession>V2QF55</accession>
<comment type="domain">
    <text evidence="19">Modular enzyme with four functionally distinct domains. The isolated Hcy-binding domain catalyzes methyl transfer from free methylcobalamin to homocysteine. The Hcy-binding domain in association with the pterin-binding domain catalyzes the methylation of cob(I)alamin by methyltetrahydrofolate and the methylation of homocysteine. The B12-binding domain binds the cofactor. The AdoMet activation domain binds S-adenosyl-L-methionine. Under aerobic conditions cob(I)alamin can be converted to inactive cob(II)alamin. Reductive methylation by S-adenosyl-L-methionine and flavodoxin regenerates methylcobalamin.</text>
</comment>
<dbReference type="SUPFAM" id="SSF47644">
    <property type="entry name" value="Methionine synthase domain"/>
    <property type="match status" value="1"/>
</dbReference>
<evidence type="ECO:0000256" key="19">
    <source>
        <dbReference type="PIRNR" id="PIRNR000381"/>
    </source>
</evidence>
<evidence type="ECO:0000256" key="17">
    <source>
        <dbReference type="ARBA" id="ARBA00023285"/>
    </source>
</evidence>
<evidence type="ECO:0000256" key="13">
    <source>
        <dbReference type="ARBA" id="ARBA00022723"/>
    </source>
</evidence>
<keyword evidence="9 19" id="KW-0028">Amino-acid biosynthesis</keyword>
<evidence type="ECO:0000256" key="14">
    <source>
        <dbReference type="ARBA" id="ARBA00022737"/>
    </source>
</evidence>
<dbReference type="InterPro" id="IPR011005">
    <property type="entry name" value="Dihydropteroate_synth-like_sf"/>
</dbReference>
<evidence type="ECO:0000256" key="3">
    <source>
        <dbReference type="ARBA" id="ARBA00001956"/>
    </source>
</evidence>
<evidence type="ECO:0000256" key="12">
    <source>
        <dbReference type="ARBA" id="ARBA00022691"/>
    </source>
</evidence>
<evidence type="ECO:0000256" key="11">
    <source>
        <dbReference type="ARBA" id="ARBA00022679"/>
    </source>
</evidence>
<dbReference type="EC" id="2.1.1.13" evidence="6 19"/>
<organism evidence="23 24">
    <name type="scientific">Mucispirillum schaedleri ASF457</name>
    <dbReference type="NCBI Taxonomy" id="1379858"/>
    <lineage>
        <taxon>Bacteria</taxon>
        <taxon>Pseudomonadati</taxon>
        <taxon>Deferribacterota</taxon>
        <taxon>Deferribacteres</taxon>
        <taxon>Deferribacterales</taxon>
        <taxon>Mucispirillaceae</taxon>
        <taxon>Mucispirillum</taxon>
    </lineage>
</organism>
<comment type="similarity">
    <text evidence="5">Belongs to the vitamin-B12 dependent methionine synthase family.</text>
</comment>
<keyword evidence="12 19" id="KW-0949">S-adenosyl-L-methionine</keyword>
<evidence type="ECO:0000256" key="1">
    <source>
        <dbReference type="ARBA" id="ARBA00001700"/>
    </source>
</evidence>
<evidence type="ECO:0000256" key="16">
    <source>
        <dbReference type="ARBA" id="ARBA00023167"/>
    </source>
</evidence>
<dbReference type="SMART" id="SM01018">
    <property type="entry name" value="B12-binding_2"/>
    <property type="match status" value="1"/>
</dbReference>
<dbReference type="eggNOG" id="COG1410">
    <property type="taxonomic scope" value="Bacteria"/>
</dbReference>
<dbReference type="Gene3D" id="3.40.50.280">
    <property type="entry name" value="Cobalamin-binding domain"/>
    <property type="match status" value="1"/>
</dbReference>
<dbReference type="Pfam" id="PF02607">
    <property type="entry name" value="B12-binding_2"/>
    <property type="match status" value="1"/>
</dbReference>
<keyword evidence="11 19" id="KW-0808">Transferase</keyword>
<reference evidence="23" key="3">
    <citation type="submission" date="2022-06" db="EMBL/GenBank/DDBJ databases">
        <title>Resources to Facilitate Use of the Altered Schaedler Flora (ASF) Mouse Model to Study Microbiome Function.</title>
        <authorList>
            <person name="Proctor A."/>
            <person name="Parvinroo S."/>
            <person name="Richie T."/>
            <person name="Jia X."/>
            <person name="Lee S.T.M."/>
            <person name="Karp P.D."/>
            <person name="Paley S."/>
            <person name="Kostic A.D."/>
            <person name="Pierre J.F."/>
            <person name="Wannemuehler M.J."/>
            <person name="Phillips G.J."/>
        </authorList>
    </citation>
    <scope>NUCLEOTIDE SEQUENCE</scope>
    <source>
        <strain evidence="23">ASF457</strain>
    </source>
</reference>
<evidence type="ECO:0000256" key="5">
    <source>
        <dbReference type="ARBA" id="ARBA00010398"/>
    </source>
</evidence>
<comment type="catalytic activity">
    <reaction evidence="1 19">
        <text>(6S)-5-methyl-5,6,7,8-tetrahydrofolate + L-homocysteine = (6S)-5,6,7,8-tetrahydrofolate + L-methionine</text>
        <dbReference type="Rhea" id="RHEA:11172"/>
        <dbReference type="ChEBI" id="CHEBI:18608"/>
        <dbReference type="ChEBI" id="CHEBI:57453"/>
        <dbReference type="ChEBI" id="CHEBI:57844"/>
        <dbReference type="ChEBI" id="CHEBI:58199"/>
        <dbReference type="EC" id="2.1.1.13"/>
    </reaction>
</comment>
<evidence type="ECO:0000256" key="7">
    <source>
        <dbReference type="ARBA" id="ARBA00013998"/>
    </source>
</evidence>
<dbReference type="Pfam" id="PF00809">
    <property type="entry name" value="Pterin_bind"/>
    <property type="match status" value="1"/>
</dbReference>
<dbReference type="Gene3D" id="3.10.196.10">
    <property type="entry name" value="Vitamin B12-dependent methionine synthase, activation domain"/>
    <property type="match status" value="1"/>
</dbReference>
<dbReference type="Pfam" id="PF02574">
    <property type="entry name" value="S-methyl_trans"/>
    <property type="match status" value="1"/>
</dbReference>
<dbReference type="AlphaFoldDB" id="V2QF55"/>
<dbReference type="SUPFAM" id="SSF82282">
    <property type="entry name" value="Homocysteine S-methyltransferase"/>
    <property type="match status" value="1"/>
</dbReference>
<dbReference type="InterPro" id="IPR036589">
    <property type="entry name" value="HCY_dom_sf"/>
</dbReference>
<dbReference type="GO" id="GO:0050667">
    <property type="term" value="P:homocysteine metabolic process"/>
    <property type="evidence" value="ECO:0007669"/>
    <property type="project" value="TreeGrafter"/>
</dbReference>
<protein>
    <recommendedName>
        <fullName evidence="7 19">Methionine synthase</fullName>
        <ecNumber evidence="6 19">2.1.1.13</ecNumber>
    </recommendedName>
    <alternativeName>
        <fullName evidence="19">5-methyltetrahydrofolate--homocysteine methyltransferase</fullName>
    </alternativeName>
</protein>
<dbReference type="InterPro" id="IPR050554">
    <property type="entry name" value="Met_Synthase/Corrinoid"/>
</dbReference>
<dbReference type="PROSITE" id="PS51337">
    <property type="entry name" value="B12_BINDING_NTER"/>
    <property type="match status" value="1"/>
</dbReference>
<dbReference type="GO" id="GO:0008270">
    <property type="term" value="F:zinc ion binding"/>
    <property type="evidence" value="ECO:0007669"/>
    <property type="project" value="UniProtKB-UniRule"/>
</dbReference>
<evidence type="ECO:0000256" key="10">
    <source>
        <dbReference type="ARBA" id="ARBA00022628"/>
    </source>
</evidence>
<evidence type="ECO:0000256" key="2">
    <source>
        <dbReference type="ARBA" id="ARBA00001947"/>
    </source>
</evidence>
<dbReference type="SUPFAM" id="SSF52242">
    <property type="entry name" value="Cobalamin (vitamin B12)-binding domain"/>
    <property type="match status" value="1"/>
</dbReference>
<feature type="binding site" evidence="21">
    <location>
        <position position="813"/>
    </location>
    <ligand>
        <name>methylcob(III)alamin</name>
        <dbReference type="ChEBI" id="CHEBI:28115"/>
    </ligand>
</feature>
<dbReference type="InterPro" id="IPR004223">
    <property type="entry name" value="VitB12-dep_Met_synth_activ_dom"/>
</dbReference>
<reference evidence="23" key="2">
    <citation type="submission" date="2022-05" db="EMBL/GenBank/DDBJ databases">
        <authorList>
            <person name="Proctor A.L."/>
            <person name="Phillips G.J."/>
            <person name="Wannemuehler M.J."/>
        </authorList>
    </citation>
    <scope>NUCLEOTIDE SEQUENCE</scope>
    <source>
        <strain evidence="23">ASF457</strain>
    </source>
</reference>
<name>V2QF55_9BACT</name>
<keyword evidence="14" id="KW-0677">Repeat</keyword>
<dbReference type="EMBL" id="CP097562">
    <property type="protein sequence ID" value="USF24737.1"/>
    <property type="molecule type" value="Genomic_DNA"/>
</dbReference>
<sequence>MSLKEFAKNNIVVFDGAMGTSIQKINIDENKWQGKNGCNEFLCISYPEIIYDIHKGYFDAGANVAVTNTFGAIASVLSEYGLEDKVVEINREAVEIARRAAAGRKNTFVSLSMGPGTKLASLGHTSYQYLYEQYLQQAECVDVDLYNIETAQDILQLKAAVNACTEANRRKNTDTPILVSFTVENNYILLTGSDISAISAVMAGMPIFALGLNCAMGPDMMEPAVASLSNIWQGNIYISPNAGMPETIDGKTIYPMNDEKFTAIMKSIMDKYPVSMAGGCCGTDKTHIKMLSEMAKDRPVPKREEKPYYGEAASLFTAVALEQNPKPAMIGERANATGSKAFREMLLAEDIDGITALCKNQEDSAHFIDLSLAYASRDEIEDYKKIVPVLNSLLMAPLVIDSTDPKTVKASLERYSGKPIINSVNFEDGGTKLYKMLDIVKEHPACVVALTIDEDGMAATADKKFQIAKRLYDVWVHEYKFRAEDLIIDTLTFSIGSGDVTLTNAALETLKAVKMIKENLKGVKTTLGVSNVSFGLSPASRQILNSVFLHEAVKAGLDTAIVHASKLTPIASMSQDDVDYCLDLIYARDNALPNFIEHFANAKVETDEINKDLPPFEILPLKIIKGDKTELETIISSLLESHKAEDIINNILFPAMQQVGDMFGEGKMLLPFVLKSAETMKAAVSILEPYLEKSAGASKGEIVIATVAGDVHDIGKNLVDIIMSNNGFKVHNLGIKVPAAQMIQKAKETGAKAIGMSGLLVKSTLIMKENIKEIAKELPDIKIMLGGAALNSKFVNESCAEIMPYKVFYCKDAFDNIAAMDGSKKAAVKSENKKPVIEIIEEFNVKKEERADILKLDKKDIPTPPFYGTKVIDANIFDVYKYLNKNFLFSNIWGYKKRDLSCEEYEFLINETAMHELKSLFKNITNKNAVSPKAIYGYFKCRSINNSIEVYSKDDALLHTFNFPDSKAVPKYCLADYISNSEEYYDVLPIQIVTLGEKPAQYCAELFKNNDYKNYYMAHGLFTELTESLAEYTHRIIRKELNLIDKSSDTPENAVAGKYRSKRFSFGYPLCPDIENNTIIANMLQSERIGVTLSQSHQMHPEYSTSAFIIHHPNIKY</sequence>
<evidence type="ECO:0000313" key="23">
    <source>
        <dbReference type="EMBL" id="USF24737.1"/>
    </source>
</evidence>
<dbReference type="InterPro" id="IPR003759">
    <property type="entry name" value="Cbl-bd_cap"/>
</dbReference>
<keyword evidence="8 19" id="KW-0489">Methyltransferase</keyword>
<dbReference type="InterPro" id="IPR011822">
    <property type="entry name" value="MetH"/>
</dbReference>
<dbReference type="InterPro" id="IPR037010">
    <property type="entry name" value="VitB12-dep_Met_synth_activ_sf"/>
</dbReference>
<keyword evidence="16 19" id="KW-0486">Methionine biosynthesis</keyword>
<dbReference type="InterPro" id="IPR036724">
    <property type="entry name" value="Cobalamin-bd_sf"/>
</dbReference>
<comment type="cofactor">
    <cofactor evidence="2 19 22">
        <name>Zn(2+)</name>
        <dbReference type="ChEBI" id="CHEBI:29105"/>
    </cofactor>
</comment>
<dbReference type="GO" id="GO:0008705">
    <property type="term" value="F:methionine synthase activity"/>
    <property type="evidence" value="ECO:0007669"/>
    <property type="project" value="UniProtKB-UniRule"/>
</dbReference>
<dbReference type="PANTHER" id="PTHR45833:SF1">
    <property type="entry name" value="METHIONINE SYNTHASE"/>
    <property type="match status" value="1"/>
</dbReference>
<evidence type="ECO:0000256" key="15">
    <source>
        <dbReference type="ARBA" id="ARBA00022833"/>
    </source>
</evidence>
<keyword evidence="13 19" id="KW-0479">Metal-binding</keyword>
<dbReference type="InterPro" id="IPR006158">
    <property type="entry name" value="Cobalamin-bd"/>
</dbReference>
<evidence type="ECO:0000256" key="8">
    <source>
        <dbReference type="ARBA" id="ARBA00022603"/>
    </source>
</evidence>
<dbReference type="InterPro" id="IPR036594">
    <property type="entry name" value="Meth_synthase_dom"/>
</dbReference>
<feature type="binding site" evidence="21">
    <location>
        <begin position="709"/>
        <end position="713"/>
    </location>
    <ligand>
        <name>methylcob(III)alamin</name>
        <dbReference type="ChEBI" id="CHEBI:28115"/>
    </ligand>
</feature>
<feature type="binding site" evidence="20 22">
    <location>
        <position position="281"/>
    </location>
    <ligand>
        <name>Zn(2+)</name>
        <dbReference type="ChEBI" id="CHEBI:29105"/>
    </ligand>
</feature>
<evidence type="ECO:0000256" key="20">
    <source>
        <dbReference type="PIRSR" id="PIRSR000381-1"/>
    </source>
</evidence>
<feature type="binding site" description="axial binding residue" evidence="20">
    <location>
        <position position="712"/>
    </location>
    <ligand>
        <name>methylcob(III)alamin</name>
        <dbReference type="ChEBI" id="CHEBI:28115"/>
    </ligand>
    <ligandPart>
        <name>Co</name>
        <dbReference type="ChEBI" id="CHEBI:27638"/>
    </ligandPart>
</feature>
<keyword evidence="15 19" id="KW-0862">Zinc</keyword>
<dbReference type="Gene3D" id="1.10.1240.10">
    <property type="entry name" value="Methionine synthase domain"/>
    <property type="match status" value="1"/>
</dbReference>
<evidence type="ECO:0000256" key="9">
    <source>
        <dbReference type="ARBA" id="ARBA00022605"/>
    </source>
</evidence>
<dbReference type="InterPro" id="IPR000489">
    <property type="entry name" value="Pterin-binding_dom"/>
</dbReference>
<feature type="binding site" evidence="20 22">
    <location>
        <position position="280"/>
    </location>
    <ligand>
        <name>Zn(2+)</name>
        <dbReference type="ChEBI" id="CHEBI:29105"/>
    </ligand>
</feature>
<dbReference type="FunFam" id="3.20.20.20:FF:000007">
    <property type="entry name" value="Methionine synthase"/>
    <property type="match status" value="1"/>
</dbReference>
<dbReference type="Gene3D" id="3.20.20.20">
    <property type="entry name" value="Dihydropteroate synthase-like"/>
    <property type="match status" value="1"/>
</dbReference>
<keyword evidence="10 19" id="KW-0846">Cobalamin</keyword>
<dbReference type="PROSITE" id="PS51332">
    <property type="entry name" value="B12_BINDING"/>
    <property type="match status" value="1"/>
</dbReference>
<dbReference type="Proteomes" id="UP000017429">
    <property type="component" value="Chromosome"/>
</dbReference>
<dbReference type="SUPFAM" id="SSF51717">
    <property type="entry name" value="Dihydropteroate synthetase-like"/>
    <property type="match status" value="1"/>
</dbReference>
<comment type="pathway">
    <text evidence="4 19">Amino-acid biosynthesis; L-methionine biosynthesis via de novo pathway; L-methionine from L-homocysteine (MetH route): step 1/1.</text>
</comment>
<dbReference type="PIRSF" id="PIRSF000381">
    <property type="entry name" value="MetH"/>
    <property type="match status" value="1"/>
</dbReference>